<keyword evidence="9" id="KW-0511">Multifunctional enzyme</keyword>
<keyword evidence="4 9" id="KW-0808">Transferase</keyword>
<comment type="pathway">
    <text evidence="9">Lipid metabolism; fatty acid biosynthesis.</text>
</comment>
<dbReference type="HAMAP" id="MF_01815">
    <property type="entry name" value="FabH"/>
    <property type="match status" value="1"/>
</dbReference>
<gene>
    <name evidence="9" type="primary">fabH</name>
    <name evidence="12" type="ORF">CKY47_30530</name>
</gene>
<dbReference type="SUPFAM" id="SSF53901">
    <property type="entry name" value="Thiolase-like"/>
    <property type="match status" value="1"/>
</dbReference>
<evidence type="ECO:0000256" key="5">
    <source>
        <dbReference type="ARBA" id="ARBA00022832"/>
    </source>
</evidence>
<comment type="catalytic activity">
    <reaction evidence="9">
        <text>malonyl-[ACP] + acetyl-CoA + H(+) = 3-oxobutanoyl-[ACP] + CO2 + CoA</text>
        <dbReference type="Rhea" id="RHEA:12080"/>
        <dbReference type="Rhea" id="RHEA-COMP:9623"/>
        <dbReference type="Rhea" id="RHEA-COMP:9625"/>
        <dbReference type="ChEBI" id="CHEBI:15378"/>
        <dbReference type="ChEBI" id="CHEBI:16526"/>
        <dbReference type="ChEBI" id="CHEBI:57287"/>
        <dbReference type="ChEBI" id="CHEBI:57288"/>
        <dbReference type="ChEBI" id="CHEBI:78449"/>
        <dbReference type="ChEBI" id="CHEBI:78450"/>
        <dbReference type="EC" id="2.3.1.180"/>
    </reaction>
</comment>
<feature type="active site" evidence="9">
    <location>
        <position position="119"/>
    </location>
</feature>
<evidence type="ECO:0000256" key="3">
    <source>
        <dbReference type="ARBA" id="ARBA00022516"/>
    </source>
</evidence>
<dbReference type="Pfam" id="PF08545">
    <property type="entry name" value="ACP_syn_III"/>
    <property type="match status" value="1"/>
</dbReference>
<comment type="subunit">
    <text evidence="9">Homodimer.</text>
</comment>
<comment type="subcellular location">
    <subcellularLocation>
        <location evidence="9">Cytoplasm</location>
    </subcellularLocation>
</comment>
<keyword evidence="7 9" id="KW-0275">Fatty acid biosynthesis</keyword>
<evidence type="ECO:0000256" key="2">
    <source>
        <dbReference type="ARBA" id="ARBA00022490"/>
    </source>
</evidence>
<keyword evidence="8 9" id="KW-0012">Acyltransferase</keyword>
<evidence type="ECO:0000256" key="8">
    <source>
        <dbReference type="ARBA" id="ARBA00023315"/>
    </source>
</evidence>
<feature type="active site" evidence="9">
    <location>
        <position position="261"/>
    </location>
</feature>
<keyword evidence="13" id="KW-1185">Reference proteome</keyword>
<evidence type="ECO:0000256" key="4">
    <source>
        <dbReference type="ARBA" id="ARBA00022679"/>
    </source>
</evidence>
<feature type="active site" evidence="9">
    <location>
        <position position="291"/>
    </location>
</feature>
<comment type="caution">
    <text evidence="12">The sequence shown here is derived from an EMBL/GenBank/DDBJ whole genome shotgun (WGS) entry which is preliminary data.</text>
</comment>
<reference evidence="12 13" key="1">
    <citation type="submission" date="2017-06" db="EMBL/GenBank/DDBJ databases">
        <title>Cultured bacterium strain Saccharothrix yanglingensis Hhs.015.</title>
        <authorList>
            <person name="Xia Y."/>
        </authorList>
    </citation>
    <scope>NUCLEOTIDE SEQUENCE [LARGE SCALE GENOMIC DNA]</scope>
    <source>
        <strain evidence="12 13">Hhs.015</strain>
    </source>
</reference>
<dbReference type="NCBIfam" id="NF006829">
    <property type="entry name" value="PRK09352.1"/>
    <property type="match status" value="1"/>
</dbReference>
<evidence type="ECO:0000256" key="7">
    <source>
        <dbReference type="ARBA" id="ARBA00023160"/>
    </source>
</evidence>
<feature type="domain" description="Beta-ketoacyl-[acyl-carrier-protein] synthase III N-terminal" evidence="11">
    <location>
        <begin position="113"/>
        <end position="193"/>
    </location>
</feature>
<dbReference type="RefSeq" id="WP_306749863.1">
    <property type="nucleotide sequence ID" value="NZ_NSDM01000016.1"/>
</dbReference>
<dbReference type="NCBIfam" id="TIGR00747">
    <property type="entry name" value="fabH"/>
    <property type="match status" value="1"/>
</dbReference>
<dbReference type="EMBL" id="NSDM01000016">
    <property type="protein sequence ID" value="MDQ2588227.1"/>
    <property type="molecule type" value="Genomic_DNA"/>
</dbReference>
<dbReference type="InterPro" id="IPR016039">
    <property type="entry name" value="Thiolase-like"/>
</dbReference>
<evidence type="ECO:0000313" key="12">
    <source>
        <dbReference type="EMBL" id="MDQ2588227.1"/>
    </source>
</evidence>
<proteinExistence type="inferred from homology"/>
<dbReference type="PANTHER" id="PTHR34069">
    <property type="entry name" value="3-OXOACYL-[ACYL-CARRIER-PROTEIN] SYNTHASE 3"/>
    <property type="match status" value="1"/>
</dbReference>
<dbReference type="Proteomes" id="UP001225605">
    <property type="component" value="Unassembled WGS sequence"/>
</dbReference>
<dbReference type="Gene3D" id="3.40.47.10">
    <property type="match status" value="1"/>
</dbReference>
<dbReference type="PANTHER" id="PTHR34069:SF2">
    <property type="entry name" value="BETA-KETOACYL-[ACYL-CARRIER-PROTEIN] SYNTHASE III"/>
    <property type="match status" value="1"/>
</dbReference>
<comment type="domain">
    <text evidence="9">The last Arg residue of the ACP-binding site is essential for the weak association between ACP/AcpP and FabH.</text>
</comment>
<comment type="function">
    <text evidence="9">Catalyzes the condensation reaction of fatty acid synthesis by the addition to an acyl acceptor of two carbons from malonyl-ACP. Catalyzes the first condensation reaction which initiates fatty acid synthesis and may therefore play a role in governing the total rate of fatty acid production. Possesses both acetoacetyl-ACP synthase and acetyl transacylase activities. Its substrate specificity determines the biosynthesis of branched-chain and/or straight-chain of fatty acids.</text>
</comment>
<dbReference type="InterPro" id="IPR013747">
    <property type="entry name" value="ACP_syn_III_C"/>
</dbReference>
<dbReference type="InterPro" id="IPR013751">
    <property type="entry name" value="ACP_syn_III_N"/>
</dbReference>
<sequence>MTGGATGSADRAVVCGLGSWLPERVVTNAQLCERLDVSEDWIVGRTGISRRRWVEPGVATSDLAVEAGRAALRSAGGGPVDAVVLATTTPDHRCPATAPDVAARLGLGGVAAFDVSAVCTGFVYGLATAAGFIAAGLAERVLLIAAEAFSTLLDPDDRTTLPIFGDGAGAVVLRRGRADEPGAIGPLVLGSDGDRTGLITVEAGGSRAPLGAEAPDDGSQYFRMRGREVFRHSVERMSAAATEALAGAGWRLDDVDRVVTHQANARVSAALATRLGLRRDVVAQNIAEVGNTAAASIPVLLAQAASDGTLEPGHRVLLAAFGGGLTWGATTLTWPELDIRDA</sequence>
<organism evidence="12 13">
    <name type="scientific">Saccharothrix yanglingensis</name>
    <dbReference type="NCBI Taxonomy" id="659496"/>
    <lineage>
        <taxon>Bacteria</taxon>
        <taxon>Bacillati</taxon>
        <taxon>Actinomycetota</taxon>
        <taxon>Actinomycetes</taxon>
        <taxon>Pseudonocardiales</taxon>
        <taxon>Pseudonocardiaceae</taxon>
        <taxon>Saccharothrix</taxon>
    </lineage>
</organism>
<dbReference type="InterPro" id="IPR004655">
    <property type="entry name" value="FabH"/>
</dbReference>
<evidence type="ECO:0000256" key="9">
    <source>
        <dbReference type="HAMAP-Rule" id="MF_01815"/>
    </source>
</evidence>
<evidence type="ECO:0000259" key="10">
    <source>
        <dbReference type="Pfam" id="PF08541"/>
    </source>
</evidence>
<protein>
    <recommendedName>
        <fullName evidence="9">Beta-ketoacyl-[acyl-carrier-protein] synthase III</fullName>
        <shortName evidence="9">Beta-ketoacyl-ACP synthase III</shortName>
        <shortName evidence="9">KAS III</shortName>
        <ecNumber evidence="9">2.3.1.180</ecNumber>
    </recommendedName>
    <alternativeName>
        <fullName evidence="9">3-oxoacyl-[acyl-carrier-protein] synthase 3</fullName>
    </alternativeName>
    <alternativeName>
        <fullName evidence="9">3-oxoacyl-[acyl-carrier-protein] synthase III</fullName>
    </alternativeName>
</protein>
<evidence type="ECO:0000256" key="1">
    <source>
        <dbReference type="ARBA" id="ARBA00008642"/>
    </source>
</evidence>
<keyword evidence="3 9" id="KW-0444">Lipid biosynthesis</keyword>
<accession>A0ABU0X9F4</accession>
<keyword evidence="2 9" id="KW-0963">Cytoplasm</keyword>
<evidence type="ECO:0000256" key="6">
    <source>
        <dbReference type="ARBA" id="ARBA00023098"/>
    </source>
</evidence>
<name>A0ABU0X9F4_9PSEU</name>
<dbReference type="Pfam" id="PF08541">
    <property type="entry name" value="ACP_syn_III_C"/>
    <property type="match status" value="1"/>
</dbReference>
<comment type="similarity">
    <text evidence="1 9">Belongs to the thiolase-like superfamily. FabH family.</text>
</comment>
<evidence type="ECO:0000259" key="11">
    <source>
        <dbReference type="Pfam" id="PF08545"/>
    </source>
</evidence>
<evidence type="ECO:0000313" key="13">
    <source>
        <dbReference type="Proteomes" id="UP001225605"/>
    </source>
</evidence>
<dbReference type="CDD" id="cd00830">
    <property type="entry name" value="KAS_III"/>
    <property type="match status" value="1"/>
</dbReference>
<keyword evidence="6 9" id="KW-0443">Lipid metabolism</keyword>
<keyword evidence="5 9" id="KW-0276">Fatty acid metabolism</keyword>
<feature type="region of interest" description="ACP-binding" evidence="9">
    <location>
        <begin position="262"/>
        <end position="266"/>
    </location>
</feature>
<dbReference type="EC" id="2.3.1.180" evidence="9"/>
<feature type="domain" description="Beta-ketoacyl-[acyl-carrier-protein] synthase III C-terminal" evidence="10">
    <location>
        <begin position="245"/>
        <end position="334"/>
    </location>
</feature>